<dbReference type="AlphaFoldDB" id="A0A4P8EKE3"/>
<comment type="subcellular location">
    <subcellularLocation>
        <location evidence="1">Membrane</location>
    </subcellularLocation>
</comment>
<dbReference type="PANTHER" id="PTHR34001:SF3">
    <property type="entry name" value="BLL7405 PROTEIN"/>
    <property type="match status" value="1"/>
</dbReference>
<gene>
    <name evidence="6" type="ORF">EOK75_16625</name>
</gene>
<evidence type="ECO:0000259" key="5">
    <source>
        <dbReference type="Pfam" id="PF13505"/>
    </source>
</evidence>
<dbReference type="Gene3D" id="2.40.160.20">
    <property type="match status" value="1"/>
</dbReference>
<dbReference type="Proteomes" id="UP000298631">
    <property type="component" value="Plasmid unnamed1"/>
</dbReference>
<evidence type="ECO:0000313" key="7">
    <source>
        <dbReference type="Proteomes" id="UP000298631"/>
    </source>
</evidence>
<dbReference type="KEGG" id="pseb:EOK75_16625"/>
<sequence length="267" mass="28768">MDGQNAQDSLVVTRWLQAWGLATLISVAISAEASAQEVWNDWSGPYVGLSFGAFRSTGEAERAGYSGSLLTLDVENGLFPNSIDGSKESLTGGIGLGINRQHGAFVSGVEIDISGLDHAQELKFSRVDPNPLPPFNGIDTNTAYRTEFGTLATLRARGGYAVGRNLYFATAGLAAGRVRNTFSLDLPDLGYSSPGWSNKSTRVGYVAGLGMERRMTEHLNLKAEVLYVDLADERIKGTDSVAFPGEQIDYKFKNEAVIARVGINFTF</sequence>
<dbReference type="OrthoDB" id="9815357at2"/>
<dbReference type="EMBL" id="CP039965">
    <property type="protein sequence ID" value="QCO57352.1"/>
    <property type="molecule type" value="Genomic_DNA"/>
</dbReference>
<accession>A0A4P8EKE3</accession>
<name>A0A4P8EKE3_9RHOB</name>
<keyword evidence="7" id="KW-1185">Reference proteome</keyword>
<dbReference type="RefSeq" id="WP_137195150.1">
    <property type="nucleotide sequence ID" value="NZ_CP039965.1"/>
</dbReference>
<geneLocation type="plasmid" evidence="6 7">
    <name>unnamed1</name>
</geneLocation>
<dbReference type="SUPFAM" id="SSF56925">
    <property type="entry name" value="OMPA-like"/>
    <property type="match status" value="1"/>
</dbReference>
<comment type="similarity">
    <text evidence="4">Belongs to the Omp25/RopB family.</text>
</comment>
<keyword evidence="6" id="KW-0614">Plasmid</keyword>
<dbReference type="PANTHER" id="PTHR34001">
    <property type="entry name" value="BLL7405 PROTEIN"/>
    <property type="match status" value="1"/>
</dbReference>
<reference evidence="6 7" key="1">
    <citation type="submission" date="2019-05" db="EMBL/GenBank/DDBJ databases">
        <title>Pseudorhodobacter turbinis sp. nov., isolated from the gut of the Korean turban shell.</title>
        <authorList>
            <person name="Jeong Y.-S."/>
            <person name="Kang W.-R."/>
            <person name="Bae J.-W."/>
        </authorList>
    </citation>
    <scope>NUCLEOTIDE SEQUENCE [LARGE SCALE GENOMIC DNA]</scope>
    <source>
        <strain evidence="6 7">S12M18</strain>
        <plasmid evidence="6 7">unnamed1</plasmid>
    </source>
</reference>
<proteinExistence type="inferred from homology"/>
<dbReference type="InterPro" id="IPR011250">
    <property type="entry name" value="OMP/PagP_B-barrel"/>
</dbReference>
<dbReference type="InterPro" id="IPR051692">
    <property type="entry name" value="OMP-like"/>
</dbReference>
<dbReference type="GO" id="GO:0016020">
    <property type="term" value="C:membrane"/>
    <property type="evidence" value="ECO:0007669"/>
    <property type="project" value="UniProtKB-SubCell"/>
</dbReference>
<keyword evidence="3" id="KW-0472">Membrane</keyword>
<keyword evidence="2" id="KW-0732">Signal</keyword>
<evidence type="ECO:0000313" key="6">
    <source>
        <dbReference type="EMBL" id="QCO57352.1"/>
    </source>
</evidence>
<evidence type="ECO:0000256" key="3">
    <source>
        <dbReference type="ARBA" id="ARBA00023136"/>
    </source>
</evidence>
<dbReference type="InterPro" id="IPR027385">
    <property type="entry name" value="Beta-barrel_OMP"/>
</dbReference>
<evidence type="ECO:0000256" key="2">
    <source>
        <dbReference type="ARBA" id="ARBA00022729"/>
    </source>
</evidence>
<protein>
    <submittedName>
        <fullName evidence="6">Porin family protein</fullName>
    </submittedName>
</protein>
<evidence type="ECO:0000256" key="1">
    <source>
        <dbReference type="ARBA" id="ARBA00004370"/>
    </source>
</evidence>
<dbReference type="Pfam" id="PF13505">
    <property type="entry name" value="OMP_b-brl"/>
    <property type="match status" value="1"/>
</dbReference>
<feature type="domain" description="Outer membrane protein beta-barrel" evidence="5">
    <location>
        <begin position="23"/>
        <end position="244"/>
    </location>
</feature>
<evidence type="ECO:0000256" key="4">
    <source>
        <dbReference type="ARBA" id="ARBA00038306"/>
    </source>
</evidence>
<organism evidence="6 7">
    <name type="scientific">Pseudorhodobacter turbinis</name>
    <dbReference type="NCBI Taxonomy" id="2500533"/>
    <lineage>
        <taxon>Bacteria</taxon>
        <taxon>Pseudomonadati</taxon>
        <taxon>Pseudomonadota</taxon>
        <taxon>Alphaproteobacteria</taxon>
        <taxon>Rhodobacterales</taxon>
        <taxon>Paracoccaceae</taxon>
        <taxon>Pseudorhodobacter</taxon>
    </lineage>
</organism>